<protein>
    <recommendedName>
        <fullName evidence="1">Endonuclease GajA/Old nuclease/RecF-like AAA domain-containing protein</fullName>
    </recommendedName>
</protein>
<dbReference type="Gene3D" id="3.40.50.300">
    <property type="entry name" value="P-loop containing nucleotide triphosphate hydrolases"/>
    <property type="match status" value="1"/>
</dbReference>
<feature type="domain" description="Endonuclease GajA/Old nuclease/RecF-like AAA" evidence="1">
    <location>
        <begin position="3"/>
        <end position="152"/>
    </location>
</feature>
<dbReference type="EMBL" id="BPNL01000085">
    <property type="protein sequence ID" value="GJA56677.1"/>
    <property type="molecule type" value="Genomic_DNA"/>
</dbReference>
<dbReference type="Proteomes" id="UP000887009">
    <property type="component" value="Unassembled WGS sequence"/>
</dbReference>
<evidence type="ECO:0000313" key="3">
    <source>
        <dbReference type="Proteomes" id="UP000887009"/>
    </source>
</evidence>
<dbReference type="InterPro" id="IPR027417">
    <property type="entry name" value="P-loop_NTPase"/>
</dbReference>
<sequence length="571" mass="66870">MKTEQIINFFDEKLSGKSNSYKDYVKIIGDLTKASPYDYQDLVLNYIKVGLSGHKFNIDGYELNTQSDGTNSHRFIELFLSLIISLTRREFITPIVYIDEPELGLHPKLNERLIHNIHSLYRGFKKNNTKKQLGKYATPYPTVIMSTHSPNILKSIIRLFKDEREHNIFHFTLNEKRITHVSLLNSRFKDKRFLNIFSDNEARLFFSEFILFVEGETELELFGNLELINKFPFLNRVDVYKTNEVLLKAMNPRNSNASIPHLTIYDADKMVSYDFSDKKIRLKTKEVNLFEIYKNMRFAPFFSPSYHNKRVLSNIIKIHEITIEYDNKGIGFKKFSFLDFISRCNRVLYKTDRIHITPSTVEEVLICDSARKIIMRWLIHEISSLSEGTLYIGGKGDVNKKLDHWRTRLNKDRIDWIYSNVFTPYEFTGELTQENKAFIKKLQILNSKYILKLFYKINSSLTRQDQTTILRLALNGKTHTLYSYKESQEPHDPNNPICQEVIESIDIIRNQLLKKLSFGLGKTGGWVTSFLEFCIEDIEARADSDESFEEIFTSTFPHLHDILKKISISIA</sequence>
<proteinExistence type="predicted"/>
<name>A0AAI9KVL2_AERCA</name>
<evidence type="ECO:0000313" key="2">
    <source>
        <dbReference type="EMBL" id="GJA56677.1"/>
    </source>
</evidence>
<dbReference type="AlphaFoldDB" id="A0AAI9KVL2"/>
<reference evidence="2" key="1">
    <citation type="submission" date="2021-07" db="EMBL/GenBank/DDBJ databases">
        <title>Draft genome sequence of carbapenem-resistant Aeromonas spp. in Japan.</title>
        <authorList>
            <person name="Maehana S."/>
            <person name="Suzuki M."/>
            <person name="Kitasato H."/>
        </authorList>
    </citation>
    <scope>NUCLEOTIDE SEQUENCE</scope>
    <source>
        <strain evidence="2">KAM348</strain>
    </source>
</reference>
<gene>
    <name evidence="2" type="ORF">KAM348_41000</name>
</gene>
<organism evidence="2 3">
    <name type="scientific">Aeromonas caviae</name>
    <name type="common">Aeromonas punctata</name>
    <dbReference type="NCBI Taxonomy" id="648"/>
    <lineage>
        <taxon>Bacteria</taxon>
        <taxon>Pseudomonadati</taxon>
        <taxon>Pseudomonadota</taxon>
        <taxon>Gammaproteobacteria</taxon>
        <taxon>Aeromonadales</taxon>
        <taxon>Aeromonadaceae</taxon>
        <taxon>Aeromonas</taxon>
    </lineage>
</organism>
<dbReference type="NCBIfam" id="NF038234">
    <property type="entry name" value="retron_eff_Eco8"/>
    <property type="match status" value="1"/>
</dbReference>
<dbReference type="Pfam" id="PF13175">
    <property type="entry name" value="AAA_15"/>
    <property type="match status" value="1"/>
</dbReference>
<comment type="caution">
    <text evidence="2">The sequence shown here is derived from an EMBL/GenBank/DDBJ whole genome shotgun (WGS) entry which is preliminary data.</text>
</comment>
<accession>A0AAI9KVL2</accession>
<dbReference type="InterPro" id="IPR041685">
    <property type="entry name" value="AAA_GajA/Old/RecF-like"/>
</dbReference>
<evidence type="ECO:0000259" key="1">
    <source>
        <dbReference type="Pfam" id="PF13175"/>
    </source>
</evidence>